<proteinExistence type="predicted"/>
<organism evidence="1 2">
    <name type="scientific">Zizania palustris</name>
    <name type="common">Northern wild rice</name>
    <dbReference type="NCBI Taxonomy" id="103762"/>
    <lineage>
        <taxon>Eukaryota</taxon>
        <taxon>Viridiplantae</taxon>
        <taxon>Streptophyta</taxon>
        <taxon>Embryophyta</taxon>
        <taxon>Tracheophyta</taxon>
        <taxon>Spermatophyta</taxon>
        <taxon>Magnoliopsida</taxon>
        <taxon>Liliopsida</taxon>
        <taxon>Poales</taxon>
        <taxon>Poaceae</taxon>
        <taxon>BOP clade</taxon>
        <taxon>Oryzoideae</taxon>
        <taxon>Oryzeae</taxon>
        <taxon>Zizaniinae</taxon>
        <taxon>Zizania</taxon>
    </lineage>
</organism>
<comment type="caution">
    <text evidence="1">The sequence shown here is derived from an EMBL/GenBank/DDBJ whole genome shotgun (WGS) entry which is preliminary data.</text>
</comment>
<sequence>MVRSAGQHLLLHVTSAGEQVNLCKCKTETDVTVAGVACASGFKDALCFCCYRAVRTCLVHLVAPIASLAPPCEQTHHTPLAAGKTMRVRAAAVFPERTGSPVCVRLVERAWSRRKLGTEILSKYRQRKIL</sequence>
<evidence type="ECO:0000313" key="2">
    <source>
        <dbReference type="Proteomes" id="UP000729402"/>
    </source>
</evidence>
<dbReference type="EMBL" id="JAAALK010000288">
    <property type="protein sequence ID" value="KAG8052941.1"/>
    <property type="molecule type" value="Genomic_DNA"/>
</dbReference>
<evidence type="ECO:0000313" key="1">
    <source>
        <dbReference type="EMBL" id="KAG8052941.1"/>
    </source>
</evidence>
<reference evidence="1" key="1">
    <citation type="journal article" date="2021" name="bioRxiv">
        <title>Whole Genome Assembly and Annotation of Northern Wild Rice, Zizania palustris L., Supports a Whole Genome Duplication in the Zizania Genus.</title>
        <authorList>
            <person name="Haas M."/>
            <person name="Kono T."/>
            <person name="Macchietto M."/>
            <person name="Millas R."/>
            <person name="McGilp L."/>
            <person name="Shao M."/>
            <person name="Duquette J."/>
            <person name="Hirsch C.N."/>
            <person name="Kimball J."/>
        </authorList>
    </citation>
    <scope>NUCLEOTIDE SEQUENCE</scope>
    <source>
        <tissue evidence="1">Fresh leaf tissue</tissue>
    </source>
</reference>
<dbReference type="Proteomes" id="UP000729402">
    <property type="component" value="Unassembled WGS sequence"/>
</dbReference>
<accession>A0A8J5S9K5</accession>
<keyword evidence="2" id="KW-1185">Reference proteome</keyword>
<dbReference type="AlphaFoldDB" id="A0A8J5S9K5"/>
<reference evidence="1" key="2">
    <citation type="submission" date="2021-02" db="EMBL/GenBank/DDBJ databases">
        <authorList>
            <person name="Kimball J.A."/>
            <person name="Haas M.W."/>
            <person name="Macchietto M."/>
            <person name="Kono T."/>
            <person name="Duquette J."/>
            <person name="Shao M."/>
        </authorList>
    </citation>
    <scope>NUCLEOTIDE SEQUENCE</scope>
    <source>
        <tissue evidence="1">Fresh leaf tissue</tissue>
    </source>
</reference>
<name>A0A8J5S9K5_ZIZPA</name>
<gene>
    <name evidence="1" type="ORF">GUJ93_ZPchr0001g30860</name>
</gene>
<protein>
    <submittedName>
        <fullName evidence="1">Uncharacterized protein</fullName>
    </submittedName>
</protein>